<protein>
    <submittedName>
        <fullName evidence="1">Uncharacterized protein</fullName>
    </submittedName>
</protein>
<keyword evidence="2" id="KW-1185">Reference proteome</keyword>
<dbReference type="EMBL" id="BMAU01021348">
    <property type="protein sequence ID" value="GFY18191.1"/>
    <property type="molecule type" value="Genomic_DNA"/>
</dbReference>
<name>A0A8X6SRG0_TRICX</name>
<proteinExistence type="predicted"/>
<sequence length="382" mass="44559">MVQSNLLASCSVSGFLEAKHFNRSRQRWALSHVIRSTIINYVYKDLDLQIEQDVTAELTNHNIKNNIKQLQAFTDSFDQFINPFDTEVPKDLLINILFGKAASETVEKFLLNIKEHGEIKRKTFIAECEQDDSRFEKSIKKTQIDNVSIDYAKKKNWWKTAKSTCSEGFIWTYTWYFYRLQSRYGKFFTYPITPVPLSLCHFDGGIFYNVPGMTDVDAVRLQPFINTYMVSDVNEEFIRKNVKNLMRATYHRVRLKTLASTCEFAEQENGLIRDRIVLGIKDSGLQERHCEKIASTLKKRLKSSGQLKQAEKQIRNIKYDTATINLVKENQNKPKTRFNCKKFGRKHKPRECPACSGKFVPSARRKPIFLLNVSRVQRTFMK</sequence>
<reference evidence="1" key="1">
    <citation type="submission" date="2020-08" db="EMBL/GenBank/DDBJ databases">
        <title>Multicomponent nature underlies the extraordinary mechanical properties of spider dragline silk.</title>
        <authorList>
            <person name="Kono N."/>
            <person name="Nakamura H."/>
            <person name="Mori M."/>
            <person name="Yoshida Y."/>
            <person name="Ohtoshi R."/>
            <person name="Malay A.D."/>
            <person name="Moran D.A.P."/>
            <person name="Tomita M."/>
            <person name="Numata K."/>
            <person name="Arakawa K."/>
        </authorList>
    </citation>
    <scope>NUCLEOTIDE SEQUENCE</scope>
</reference>
<organism evidence="1 2">
    <name type="scientific">Trichonephila clavipes</name>
    <name type="common">Golden silk orbweaver</name>
    <name type="synonym">Nephila clavipes</name>
    <dbReference type="NCBI Taxonomy" id="2585209"/>
    <lineage>
        <taxon>Eukaryota</taxon>
        <taxon>Metazoa</taxon>
        <taxon>Ecdysozoa</taxon>
        <taxon>Arthropoda</taxon>
        <taxon>Chelicerata</taxon>
        <taxon>Arachnida</taxon>
        <taxon>Araneae</taxon>
        <taxon>Araneomorphae</taxon>
        <taxon>Entelegynae</taxon>
        <taxon>Araneoidea</taxon>
        <taxon>Nephilidae</taxon>
        <taxon>Trichonephila</taxon>
    </lineage>
</organism>
<evidence type="ECO:0000313" key="2">
    <source>
        <dbReference type="Proteomes" id="UP000887159"/>
    </source>
</evidence>
<gene>
    <name evidence="1" type="primary">EVAR_65155_1</name>
    <name evidence="1" type="ORF">TNCV_2045971</name>
</gene>
<dbReference type="Proteomes" id="UP000887159">
    <property type="component" value="Unassembled WGS sequence"/>
</dbReference>
<evidence type="ECO:0000313" key="1">
    <source>
        <dbReference type="EMBL" id="GFY18191.1"/>
    </source>
</evidence>
<accession>A0A8X6SRG0</accession>
<dbReference type="AlphaFoldDB" id="A0A8X6SRG0"/>
<comment type="caution">
    <text evidence="1">The sequence shown here is derived from an EMBL/GenBank/DDBJ whole genome shotgun (WGS) entry which is preliminary data.</text>
</comment>